<keyword evidence="1" id="KW-0732">Signal</keyword>
<evidence type="ECO:0000256" key="1">
    <source>
        <dbReference type="SAM" id="SignalP"/>
    </source>
</evidence>
<evidence type="ECO:0000313" key="3">
    <source>
        <dbReference type="Proteomes" id="UP000700334"/>
    </source>
</evidence>
<gene>
    <name evidence="2" type="ORF">J0S82_004667</name>
</gene>
<comment type="caution">
    <text evidence="2">The sequence shown here is derived from an EMBL/GenBank/DDBJ whole genome shotgun (WGS) entry which is preliminary data.</text>
</comment>
<evidence type="ECO:0000313" key="2">
    <source>
        <dbReference type="EMBL" id="KAG8513156.1"/>
    </source>
</evidence>
<dbReference type="Proteomes" id="UP000700334">
    <property type="component" value="Unassembled WGS sequence"/>
</dbReference>
<dbReference type="GO" id="GO:0005525">
    <property type="term" value="F:GTP binding"/>
    <property type="evidence" value="ECO:0007669"/>
    <property type="project" value="InterPro"/>
</dbReference>
<organism evidence="2 3">
    <name type="scientific">Galemys pyrenaicus</name>
    <name type="common">Iberian desman</name>
    <name type="synonym">Pyrenean desman</name>
    <dbReference type="NCBI Taxonomy" id="202257"/>
    <lineage>
        <taxon>Eukaryota</taxon>
        <taxon>Metazoa</taxon>
        <taxon>Chordata</taxon>
        <taxon>Craniata</taxon>
        <taxon>Vertebrata</taxon>
        <taxon>Euteleostomi</taxon>
        <taxon>Mammalia</taxon>
        <taxon>Eutheria</taxon>
        <taxon>Laurasiatheria</taxon>
        <taxon>Eulipotyphla</taxon>
        <taxon>Talpidae</taxon>
        <taxon>Galemys</taxon>
    </lineage>
</organism>
<dbReference type="AlphaFoldDB" id="A0A8J6DM29"/>
<name>A0A8J6DM29_GALPY</name>
<accession>A0A8J6DM29</accession>
<dbReference type="OrthoDB" id="10560079at2759"/>
<dbReference type="PANTHER" id="PTHR42698">
    <property type="entry name" value="GTPASE ERA"/>
    <property type="match status" value="1"/>
</dbReference>
<dbReference type="GO" id="GO:0043024">
    <property type="term" value="F:ribosomal small subunit binding"/>
    <property type="evidence" value="ECO:0007669"/>
    <property type="project" value="TreeGrafter"/>
</dbReference>
<reference evidence="2" key="1">
    <citation type="journal article" date="2021" name="Evol. Appl.">
        <title>The genome of the Pyrenean desman and the effects of bottlenecks and inbreeding on the genomic landscape of an endangered species.</title>
        <authorList>
            <person name="Escoda L."/>
            <person name="Castresana J."/>
        </authorList>
    </citation>
    <scope>NUCLEOTIDE SEQUENCE</scope>
    <source>
        <strain evidence="2">IBE-C5619</strain>
    </source>
</reference>
<feature type="signal peptide" evidence="1">
    <location>
        <begin position="1"/>
        <end position="18"/>
    </location>
</feature>
<sequence>AVLGPQCLKGTLAPLALGLSVETWVLCRGATYPGPSSALDHFLGLSACQSVRLLASLWCPCTEMSGISSWSIPLPLTFCYSWVARMQGPQHSNQEDHGSCGRARGAIAEKEAQGIPLDIPGLIRPKGHLELSLLEDPWKSMESADLVVVLVNVSYSEPAQLSAAPVLDPVLPVPSILVMNKVVALKQKSVLELTSALPEGVVSGKKLKIRRAFHSHLGTHYPSLPAKSPGTQSWGTPQGIDWPHFQELLIGVLTCQMPEKICASIIGEKLLGWVPLLHKVAWEGRPSREQVILPQRISGEAPDWSKRAPDIPHCIGGRDLMGIFLCKAQSCLSVGLLK</sequence>
<proteinExistence type="predicted"/>
<feature type="chain" id="PRO_5035267465" evidence="1">
    <location>
        <begin position="19"/>
        <end position="338"/>
    </location>
</feature>
<dbReference type="PANTHER" id="PTHR42698:SF1">
    <property type="entry name" value="GTPASE ERA, MITOCHONDRIAL"/>
    <property type="match status" value="1"/>
</dbReference>
<dbReference type="InterPro" id="IPR005662">
    <property type="entry name" value="GTPase_Era-like"/>
</dbReference>
<dbReference type="GO" id="GO:0019843">
    <property type="term" value="F:rRNA binding"/>
    <property type="evidence" value="ECO:0007669"/>
    <property type="project" value="TreeGrafter"/>
</dbReference>
<dbReference type="GO" id="GO:0005759">
    <property type="term" value="C:mitochondrial matrix"/>
    <property type="evidence" value="ECO:0007669"/>
    <property type="project" value="TreeGrafter"/>
</dbReference>
<dbReference type="EMBL" id="JAGFMF010011775">
    <property type="protein sequence ID" value="KAG8513156.1"/>
    <property type="molecule type" value="Genomic_DNA"/>
</dbReference>
<feature type="non-terminal residue" evidence="2">
    <location>
        <position position="338"/>
    </location>
</feature>
<keyword evidence="3" id="KW-1185">Reference proteome</keyword>
<dbReference type="GO" id="GO:0000028">
    <property type="term" value="P:ribosomal small subunit assembly"/>
    <property type="evidence" value="ECO:0007669"/>
    <property type="project" value="TreeGrafter"/>
</dbReference>
<protein>
    <submittedName>
        <fullName evidence="2">GTPase Era, mitochondrial</fullName>
    </submittedName>
</protein>